<gene>
    <name evidence="2" type="ORF">K458DRAFT_321685</name>
</gene>
<dbReference type="AlphaFoldDB" id="A0A6G1IEI1"/>
<accession>A0A6G1IEI1</accession>
<organism evidence="2 3">
    <name type="scientific">Lentithecium fluviatile CBS 122367</name>
    <dbReference type="NCBI Taxonomy" id="1168545"/>
    <lineage>
        <taxon>Eukaryota</taxon>
        <taxon>Fungi</taxon>
        <taxon>Dikarya</taxon>
        <taxon>Ascomycota</taxon>
        <taxon>Pezizomycotina</taxon>
        <taxon>Dothideomycetes</taxon>
        <taxon>Pleosporomycetidae</taxon>
        <taxon>Pleosporales</taxon>
        <taxon>Massarineae</taxon>
        <taxon>Lentitheciaceae</taxon>
        <taxon>Lentithecium</taxon>
    </lineage>
</organism>
<evidence type="ECO:0000256" key="1">
    <source>
        <dbReference type="SAM" id="MobiDB-lite"/>
    </source>
</evidence>
<proteinExistence type="predicted"/>
<name>A0A6G1IEI1_9PLEO</name>
<keyword evidence="3" id="KW-1185">Reference proteome</keyword>
<reference evidence="2" key="1">
    <citation type="journal article" date="2020" name="Stud. Mycol.">
        <title>101 Dothideomycetes genomes: a test case for predicting lifestyles and emergence of pathogens.</title>
        <authorList>
            <person name="Haridas S."/>
            <person name="Albert R."/>
            <person name="Binder M."/>
            <person name="Bloem J."/>
            <person name="Labutti K."/>
            <person name="Salamov A."/>
            <person name="Andreopoulos B."/>
            <person name="Baker S."/>
            <person name="Barry K."/>
            <person name="Bills G."/>
            <person name="Bluhm B."/>
            <person name="Cannon C."/>
            <person name="Castanera R."/>
            <person name="Culley D."/>
            <person name="Daum C."/>
            <person name="Ezra D."/>
            <person name="Gonzalez J."/>
            <person name="Henrissat B."/>
            <person name="Kuo A."/>
            <person name="Liang C."/>
            <person name="Lipzen A."/>
            <person name="Lutzoni F."/>
            <person name="Magnuson J."/>
            <person name="Mondo S."/>
            <person name="Nolan M."/>
            <person name="Ohm R."/>
            <person name="Pangilinan J."/>
            <person name="Park H.-J."/>
            <person name="Ramirez L."/>
            <person name="Alfaro M."/>
            <person name="Sun H."/>
            <person name="Tritt A."/>
            <person name="Yoshinaga Y."/>
            <person name="Zwiers L.-H."/>
            <person name="Turgeon B."/>
            <person name="Goodwin S."/>
            <person name="Spatafora J."/>
            <person name="Crous P."/>
            <person name="Grigoriev I."/>
        </authorList>
    </citation>
    <scope>NUCLEOTIDE SEQUENCE</scope>
    <source>
        <strain evidence="2">CBS 122367</strain>
    </source>
</reference>
<feature type="region of interest" description="Disordered" evidence="1">
    <location>
        <begin position="230"/>
        <end position="252"/>
    </location>
</feature>
<dbReference type="EMBL" id="MU005632">
    <property type="protein sequence ID" value="KAF2676634.1"/>
    <property type="molecule type" value="Genomic_DNA"/>
</dbReference>
<evidence type="ECO:0000313" key="2">
    <source>
        <dbReference type="EMBL" id="KAF2676634.1"/>
    </source>
</evidence>
<dbReference type="Proteomes" id="UP000799291">
    <property type="component" value="Unassembled WGS sequence"/>
</dbReference>
<evidence type="ECO:0000313" key="3">
    <source>
        <dbReference type="Proteomes" id="UP000799291"/>
    </source>
</evidence>
<protein>
    <submittedName>
        <fullName evidence="2">Uncharacterized protein</fullName>
    </submittedName>
</protein>
<feature type="compositionally biased region" description="Basic and acidic residues" evidence="1">
    <location>
        <begin position="235"/>
        <end position="245"/>
    </location>
</feature>
<sequence length="265" mass="29994">MHRSKYAPQTPREALLDSKVEKQKQEKAKATRLLGRLQWKAQSLVASYIRARDIVNAGVQQNGQPHMREELEYAFMLGTNSEQAERMFKVDFFEFYALLERYIVVCLGIVGVHVSEAPRVNVNVLVYITNPVLQRTRPDAMHSFHANMLEALDEPSCPLHTSLGGREVRIQLGHAKDYRNAWKDADDAGRSDETRRKLPDFDLHQMLYHILDGCAKAHGVVQGQATPDLSAVTSRDFEQRSESYDGAHAPDAPLEFMDDAMEVDG</sequence>
<dbReference type="OrthoDB" id="3858188at2759"/>